<dbReference type="EMBL" id="PCSH01000115">
    <property type="protein sequence ID" value="PIP40497.1"/>
    <property type="molecule type" value="Genomic_DNA"/>
</dbReference>
<dbReference type="PANTHER" id="PTHR47396:SF1">
    <property type="entry name" value="ATP-DEPENDENT HELICASE IRC3-RELATED"/>
    <property type="match status" value="1"/>
</dbReference>
<dbReference type="SUPFAM" id="SSF52540">
    <property type="entry name" value="P-loop containing nucleoside triphosphate hydrolases"/>
    <property type="match status" value="1"/>
</dbReference>
<dbReference type="AlphaFoldDB" id="A0A2H0A4X3"/>
<dbReference type="InterPro" id="IPR050742">
    <property type="entry name" value="Helicase_Restrict-Modif_Enz"/>
</dbReference>
<evidence type="ECO:0000259" key="1">
    <source>
        <dbReference type="PROSITE" id="PS51192"/>
    </source>
</evidence>
<dbReference type="PANTHER" id="PTHR47396">
    <property type="entry name" value="TYPE I RESTRICTION ENZYME ECOKI R PROTEIN"/>
    <property type="match status" value="1"/>
</dbReference>
<organism evidence="2 3">
    <name type="scientific">Candidatus Desantisbacteria bacterium CG23_combo_of_CG06-09_8_20_14_all_40_23</name>
    <dbReference type="NCBI Taxonomy" id="1974550"/>
    <lineage>
        <taxon>Bacteria</taxon>
        <taxon>Candidatus Desantisiibacteriota</taxon>
    </lineage>
</organism>
<dbReference type="SMART" id="SM00487">
    <property type="entry name" value="DEXDc"/>
    <property type="match status" value="1"/>
</dbReference>
<evidence type="ECO:0000313" key="2">
    <source>
        <dbReference type="EMBL" id="PIP40497.1"/>
    </source>
</evidence>
<dbReference type="InterPro" id="IPR006935">
    <property type="entry name" value="Helicase/UvrB_N"/>
</dbReference>
<gene>
    <name evidence="2" type="ORF">COX18_06505</name>
</gene>
<name>A0A2H0A4X3_9BACT</name>
<protein>
    <recommendedName>
        <fullName evidence="1">Helicase ATP-binding domain-containing protein</fullName>
    </recommendedName>
</protein>
<dbReference type="Pfam" id="PF04851">
    <property type="entry name" value="ResIII"/>
    <property type="match status" value="1"/>
</dbReference>
<dbReference type="GO" id="GO:0016787">
    <property type="term" value="F:hydrolase activity"/>
    <property type="evidence" value="ECO:0007669"/>
    <property type="project" value="InterPro"/>
</dbReference>
<dbReference type="InterPro" id="IPR014001">
    <property type="entry name" value="Helicase_ATP-bd"/>
</dbReference>
<comment type="caution">
    <text evidence="2">The sequence shown here is derived from an EMBL/GenBank/DDBJ whole genome shotgun (WGS) entry which is preliminary data.</text>
</comment>
<dbReference type="GO" id="GO:0003677">
    <property type="term" value="F:DNA binding"/>
    <property type="evidence" value="ECO:0007669"/>
    <property type="project" value="InterPro"/>
</dbReference>
<dbReference type="PROSITE" id="PS51192">
    <property type="entry name" value="HELICASE_ATP_BIND_1"/>
    <property type="match status" value="1"/>
</dbReference>
<dbReference type="GO" id="GO:0005829">
    <property type="term" value="C:cytosol"/>
    <property type="evidence" value="ECO:0007669"/>
    <property type="project" value="TreeGrafter"/>
</dbReference>
<dbReference type="Proteomes" id="UP000231067">
    <property type="component" value="Unassembled WGS sequence"/>
</dbReference>
<proteinExistence type="predicted"/>
<accession>A0A2H0A4X3</accession>
<evidence type="ECO:0000313" key="3">
    <source>
        <dbReference type="Proteomes" id="UP000231067"/>
    </source>
</evidence>
<dbReference type="InterPro" id="IPR027417">
    <property type="entry name" value="P-loop_NTPase"/>
</dbReference>
<dbReference type="GO" id="GO:0005524">
    <property type="term" value="F:ATP binding"/>
    <property type="evidence" value="ECO:0007669"/>
    <property type="project" value="InterPro"/>
</dbReference>
<sequence>MTLMDRIGSLSEEKQRYLEEINKYFCGNRMGYIKVPTGWGKTFLAKHLMKQYREEGKTVLFLVSRNNQLLAQTSFGNDGQRLFPNSIILSSDHDKVNIDNLQDKIKNRDSGSIILASLQTILSKNNIETKDILSQNSDLVIIDEVHNFIDNRGDDFINNLNQNAKIFGMTATPFQGVIGNVKFVDDISKEMREIFSKTLPQCIMEGQLCELNYKIIYSNQIF</sequence>
<reference evidence="2 3" key="1">
    <citation type="submission" date="2017-09" db="EMBL/GenBank/DDBJ databases">
        <title>Depth-based differentiation of microbial function through sediment-hosted aquifers and enrichment of novel symbionts in the deep terrestrial subsurface.</title>
        <authorList>
            <person name="Probst A.J."/>
            <person name="Ladd B."/>
            <person name="Jarett J.K."/>
            <person name="Geller-Mcgrath D.E."/>
            <person name="Sieber C.M."/>
            <person name="Emerson J.B."/>
            <person name="Anantharaman K."/>
            <person name="Thomas B.C."/>
            <person name="Malmstrom R."/>
            <person name="Stieglmeier M."/>
            <person name="Klingl A."/>
            <person name="Woyke T."/>
            <person name="Ryan C.M."/>
            <person name="Banfield J.F."/>
        </authorList>
    </citation>
    <scope>NUCLEOTIDE SEQUENCE [LARGE SCALE GENOMIC DNA]</scope>
    <source>
        <strain evidence="2">CG23_combo_of_CG06-09_8_20_14_all_40_23</strain>
    </source>
</reference>
<feature type="domain" description="Helicase ATP-binding" evidence="1">
    <location>
        <begin position="22"/>
        <end position="191"/>
    </location>
</feature>
<dbReference type="Gene3D" id="3.40.50.300">
    <property type="entry name" value="P-loop containing nucleotide triphosphate hydrolases"/>
    <property type="match status" value="1"/>
</dbReference>